<keyword evidence="2" id="KW-1185">Reference proteome</keyword>
<protein>
    <submittedName>
        <fullName evidence="1">Uncharacterized protein</fullName>
    </submittedName>
</protein>
<feature type="non-terminal residue" evidence="1">
    <location>
        <position position="66"/>
    </location>
</feature>
<reference evidence="1 2" key="1">
    <citation type="submission" date="2017-10" db="EMBL/GenBank/DDBJ databases">
        <title>Development of genomic resources for the powdery mildew, Erysiphe pulchra.</title>
        <authorList>
            <person name="Wadl P.A."/>
            <person name="Mack B.M."/>
            <person name="Moore G."/>
            <person name="Beltz S.B."/>
        </authorList>
    </citation>
    <scope>NUCLEOTIDE SEQUENCE [LARGE SCALE GENOMIC DNA]</scope>
    <source>
        <strain evidence="1">Cflorida</strain>
    </source>
</reference>
<proteinExistence type="predicted"/>
<dbReference type="EMBL" id="PEDP01002590">
    <property type="protein sequence ID" value="POS82569.1"/>
    <property type="molecule type" value="Genomic_DNA"/>
</dbReference>
<accession>A0A2S4PKJ3</accession>
<evidence type="ECO:0000313" key="2">
    <source>
        <dbReference type="Proteomes" id="UP000237438"/>
    </source>
</evidence>
<sequence>MKRKKFTNSRNIHSQNYNKIKNRVFIAEPDPIEDDNTIERCGIDQLEVDDVDSELGNFLYQCLTDE</sequence>
<comment type="caution">
    <text evidence="1">The sequence shown here is derived from an EMBL/GenBank/DDBJ whole genome shotgun (WGS) entry which is preliminary data.</text>
</comment>
<dbReference type="Proteomes" id="UP000237438">
    <property type="component" value="Unassembled WGS sequence"/>
</dbReference>
<dbReference type="AlphaFoldDB" id="A0A2S4PKJ3"/>
<organism evidence="1 2">
    <name type="scientific">Erysiphe pulchra</name>
    <dbReference type="NCBI Taxonomy" id="225359"/>
    <lineage>
        <taxon>Eukaryota</taxon>
        <taxon>Fungi</taxon>
        <taxon>Dikarya</taxon>
        <taxon>Ascomycota</taxon>
        <taxon>Pezizomycotina</taxon>
        <taxon>Leotiomycetes</taxon>
        <taxon>Erysiphales</taxon>
        <taxon>Erysiphaceae</taxon>
        <taxon>Erysiphe</taxon>
    </lineage>
</organism>
<name>A0A2S4PKJ3_9PEZI</name>
<evidence type="ECO:0000313" key="1">
    <source>
        <dbReference type="EMBL" id="POS82569.1"/>
    </source>
</evidence>
<gene>
    <name evidence="1" type="ORF">EPUL_005293</name>
</gene>